<evidence type="ECO:0000256" key="1">
    <source>
        <dbReference type="SAM" id="MobiDB-lite"/>
    </source>
</evidence>
<feature type="region of interest" description="Disordered" evidence="1">
    <location>
        <begin position="58"/>
        <end position="82"/>
    </location>
</feature>
<comment type="caution">
    <text evidence="2">The sequence shown here is derived from an EMBL/GenBank/DDBJ whole genome shotgun (WGS) entry which is preliminary data.</text>
</comment>
<organism evidence="2 3">
    <name type="scientific">Stereocaulon virgatum</name>
    <dbReference type="NCBI Taxonomy" id="373712"/>
    <lineage>
        <taxon>Eukaryota</taxon>
        <taxon>Fungi</taxon>
        <taxon>Dikarya</taxon>
        <taxon>Ascomycota</taxon>
        <taxon>Pezizomycotina</taxon>
        <taxon>Lecanoromycetes</taxon>
        <taxon>OSLEUM clade</taxon>
        <taxon>Lecanoromycetidae</taxon>
        <taxon>Lecanorales</taxon>
        <taxon>Lecanorineae</taxon>
        <taxon>Stereocaulaceae</taxon>
        <taxon>Stereocaulon</taxon>
    </lineage>
</organism>
<feature type="region of interest" description="Disordered" evidence="1">
    <location>
        <begin position="137"/>
        <end position="255"/>
    </location>
</feature>
<reference evidence="2 3" key="1">
    <citation type="submission" date="2024-09" db="EMBL/GenBank/DDBJ databases">
        <title>Rethinking Asexuality: The Enigmatic Case of Functional Sexual Genes in Lepraria (Stereocaulaceae).</title>
        <authorList>
            <person name="Doellman M."/>
            <person name="Sun Y."/>
            <person name="Barcenas-Pena A."/>
            <person name="Lumbsch H.T."/>
            <person name="Grewe F."/>
        </authorList>
    </citation>
    <scope>NUCLEOTIDE SEQUENCE [LARGE SCALE GENOMIC DNA]</scope>
    <source>
        <strain evidence="2 3">Mercado 3170</strain>
    </source>
</reference>
<proteinExistence type="predicted"/>
<protein>
    <submittedName>
        <fullName evidence="2">Uncharacterized protein</fullName>
    </submittedName>
</protein>
<feature type="compositionally biased region" description="Polar residues" evidence="1">
    <location>
        <begin position="59"/>
        <end position="82"/>
    </location>
</feature>
<gene>
    <name evidence="2" type="ORF">N7G274_002921</name>
</gene>
<name>A0ABR4AFC3_9LECA</name>
<evidence type="ECO:0000313" key="3">
    <source>
        <dbReference type="Proteomes" id="UP001590950"/>
    </source>
</evidence>
<dbReference type="Proteomes" id="UP001590950">
    <property type="component" value="Unassembled WGS sequence"/>
</dbReference>
<keyword evidence="3" id="KW-1185">Reference proteome</keyword>
<accession>A0ABR4AFC3</accession>
<feature type="region of interest" description="Disordered" evidence="1">
    <location>
        <begin position="94"/>
        <end position="125"/>
    </location>
</feature>
<evidence type="ECO:0000313" key="2">
    <source>
        <dbReference type="EMBL" id="KAL2044216.1"/>
    </source>
</evidence>
<sequence>MTILLVPRRLNRFRQKRSDKANKLQLSELLSPGKTADILKKGSRQPDILSRHLAAKSTIHPTGSKNQTLSNRPGSFTATTNTRNISWVTKEMSTTTLRPPTCPTPSHFSGHTGLNLYPPSDEEREYGRRLTEGHRVFRRHEPKAPATNTTEGPLIAEKDLPEPPALDTSRAAPLKQRDRGLLRRVRSFANLRRGRDGESTGKGKGKQPQSDAQADDKVPPVPDIPTKWKPKAASPDPNEMMSFREILDAGGRIDR</sequence>
<dbReference type="EMBL" id="JBEFKJ010000009">
    <property type="protein sequence ID" value="KAL2044216.1"/>
    <property type="molecule type" value="Genomic_DNA"/>
</dbReference>
<feature type="compositionally biased region" description="Basic and acidic residues" evidence="1">
    <location>
        <begin position="245"/>
        <end position="255"/>
    </location>
</feature>